<accession>A0A839HJ79</accession>
<dbReference type="EMBL" id="JACIVI010000001">
    <property type="protein sequence ID" value="MBB1161606.1"/>
    <property type="molecule type" value="Genomic_DNA"/>
</dbReference>
<dbReference type="Proteomes" id="UP000586093">
    <property type="component" value="Unassembled WGS sequence"/>
</dbReference>
<evidence type="ECO:0000313" key="2">
    <source>
        <dbReference type="EMBL" id="MBB1161606.1"/>
    </source>
</evidence>
<sequence>MSSLPSDSNGLLWAYVALAALTALALMASNWPKWGKALIVLGVTGLYFLANQVLLDVWGWPSRDAMPERFVLLATVIDEPSPKSAGALYVWVNALENGKPVAEPRAFKLPYSKEMHSSLSESMKKVRQGVSQMGTTSTKVGSGNSWLRPGGEVLDVKIRDMPVPQLPEK</sequence>
<comment type="caution">
    <text evidence="2">The sequence shown here is derived from an EMBL/GenBank/DDBJ whole genome shotgun (WGS) entry which is preliminary data.</text>
</comment>
<reference evidence="2 3" key="1">
    <citation type="submission" date="2020-08" db="EMBL/GenBank/DDBJ databases">
        <title>Aquariorum lacteus gen. nov., sp. nov., a new member of the family Comamonadaceae, isolated from freshwater aquarium.</title>
        <authorList>
            <person name="Chun S.-J."/>
        </authorList>
    </citation>
    <scope>NUCLEOTIDE SEQUENCE [LARGE SCALE GENOMIC DNA]</scope>
    <source>
        <strain evidence="2 3">SJAQ100</strain>
    </source>
</reference>
<dbReference type="AlphaFoldDB" id="A0A839HJ79"/>
<dbReference type="RefSeq" id="WP_182662515.1">
    <property type="nucleotide sequence ID" value="NZ_JACIVI010000001.1"/>
</dbReference>
<evidence type="ECO:0000256" key="1">
    <source>
        <dbReference type="SAM" id="Phobius"/>
    </source>
</evidence>
<feature type="transmembrane region" description="Helical" evidence="1">
    <location>
        <begin position="12"/>
        <end position="31"/>
    </location>
</feature>
<organism evidence="2 3">
    <name type="scientific">Aquariibacter albus</name>
    <dbReference type="NCBI Taxonomy" id="2759899"/>
    <lineage>
        <taxon>Bacteria</taxon>
        <taxon>Pseudomonadati</taxon>
        <taxon>Pseudomonadota</taxon>
        <taxon>Betaproteobacteria</taxon>
        <taxon>Burkholderiales</taxon>
        <taxon>Sphaerotilaceae</taxon>
        <taxon>Aquariibacter</taxon>
    </lineage>
</organism>
<evidence type="ECO:0000313" key="3">
    <source>
        <dbReference type="Proteomes" id="UP000586093"/>
    </source>
</evidence>
<gene>
    <name evidence="2" type="ORF">H4F90_06400</name>
</gene>
<keyword evidence="1" id="KW-1133">Transmembrane helix</keyword>
<keyword evidence="1" id="KW-0472">Membrane</keyword>
<keyword evidence="3" id="KW-1185">Reference proteome</keyword>
<keyword evidence="1" id="KW-0812">Transmembrane</keyword>
<protein>
    <submittedName>
        <fullName evidence="2">Uncharacterized protein</fullName>
    </submittedName>
</protein>
<proteinExistence type="predicted"/>
<feature type="transmembrane region" description="Helical" evidence="1">
    <location>
        <begin position="37"/>
        <end position="60"/>
    </location>
</feature>
<name>A0A839HJ79_9BURK</name>